<protein>
    <submittedName>
        <fullName evidence="1">Uncharacterized protein</fullName>
    </submittedName>
</protein>
<comment type="caution">
    <text evidence="1">The sequence shown here is derived from an EMBL/GenBank/DDBJ whole genome shotgun (WGS) entry which is preliminary data.</text>
</comment>
<sequence length="71" mass="7998">MKKKSIHKLHLKKAAVSNLNMAVVKGGNDANSDFPCVSVNFSCFSFNFCETIDYTACNGEYICQIYQEPQR</sequence>
<evidence type="ECO:0000313" key="1">
    <source>
        <dbReference type="EMBL" id="PTX63672.1"/>
    </source>
</evidence>
<reference evidence="1 2" key="1">
    <citation type="submission" date="2018-04" db="EMBL/GenBank/DDBJ databases">
        <title>Genomic Encyclopedia of Archaeal and Bacterial Type Strains, Phase II (KMG-II): from individual species to whole genera.</title>
        <authorList>
            <person name="Goeker M."/>
        </authorList>
    </citation>
    <scope>NUCLEOTIDE SEQUENCE [LARGE SCALE GENOMIC DNA]</scope>
    <source>
        <strain evidence="1 2">DSM 25731</strain>
    </source>
</reference>
<gene>
    <name evidence="1" type="ORF">C8N46_101274</name>
</gene>
<keyword evidence="2" id="KW-1185">Reference proteome</keyword>
<dbReference type="Proteomes" id="UP000244090">
    <property type="component" value="Unassembled WGS sequence"/>
</dbReference>
<proteinExistence type="predicted"/>
<organism evidence="1 2">
    <name type="scientific">Kordia periserrulae</name>
    <dbReference type="NCBI Taxonomy" id="701523"/>
    <lineage>
        <taxon>Bacteria</taxon>
        <taxon>Pseudomonadati</taxon>
        <taxon>Bacteroidota</taxon>
        <taxon>Flavobacteriia</taxon>
        <taxon>Flavobacteriales</taxon>
        <taxon>Flavobacteriaceae</taxon>
        <taxon>Kordia</taxon>
    </lineage>
</organism>
<dbReference type="RefSeq" id="WP_108113056.1">
    <property type="nucleotide sequence ID" value="NZ_QBKT01000001.1"/>
</dbReference>
<dbReference type="EMBL" id="QBKT01000001">
    <property type="protein sequence ID" value="PTX63672.1"/>
    <property type="molecule type" value="Genomic_DNA"/>
</dbReference>
<name>A0A2T6C5V1_9FLAO</name>
<accession>A0A2T6C5V1</accession>
<dbReference type="AlphaFoldDB" id="A0A2T6C5V1"/>
<evidence type="ECO:0000313" key="2">
    <source>
        <dbReference type="Proteomes" id="UP000244090"/>
    </source>
</evidence>